<protein>
    <submittedName>
        <fullName evidence="8">Myosin-VIIa-like</fullName>
    </submittedName>
</protein>
<dbReference type="Gene3D" id="1.20.58.530">
    <property type="match status" value="1"/>
</dbReference>
<evidence type="ECO:0000256" key="3">
    <source>
        <dbReference type="ARBA" id="ARBA00023123"/>
    </source>
</evidence>
<reference evidence="8" key="1">
    <citation type="submission" date="2025-08" db="UniProtKB">
        <authorList>
            <consortium name="RefSeq"/>
        </authorList>
    </citation>
    <scope>IDENTIFICATION</scope>
</reference>
<keyword evidence="5" id="KW-0009">Actin-binding</keyword>
<dbReference type="Pfam" id="PF00063">
    <property type="entry name" value="Myosin_head"/>
    <property type="match status" value="1"/>
</dbReference>
<feature type="non-terminal residue" evidence="8">
    <location>
        <position position="122"/>
    </location>
</feature>
<keyword evidence="4" id="KW-0505">Motor protein</keyword>
<keyword evidence="1" id="KW-0547">Nucleotide-binding</keyword>
<keyword evidence="7" id="KW-1185">Reference proteome</keyword>
<dbReference type="SUPFAM" id="SSF52540">
    <property type="entry name" value="P-loop containing nucleoside triphosphate hydrolases"/>
    <property type="match status" value="1"/>
</dbReference>
<evidence type="ECO:0000313" key="8">
    <source>
        <dbReference type="RefSeq" id="XP_014679552.1"/>
    </source>
</evidence>
<name>A0ABM1F531_PRICU</name>
<feature type="region of interest" description="Actin-binding" evidence="5">
    <location>
        <begin position="20"/>
        <end position="42"/>
    </location>
</feature>
<dbReference type="InterPro" id="IPR051724">
    <property type="entry name" value="Actin_motor_Myosin"/>
</dbReference>
<evidence type="ECO:0000256" key="2">
    <source>
        <dbReference type="ARBA" id="ARBA00022840"/>
    </source>
</evidence>
<evidence type="ECO:0000256" key="4">
    <source>
        <dbReference type="ARBA" id="ARBA00023175"/>
    </source>
</evidence>
<comment type="caution">
    <text evidence="5">Lacks conserved residue(s) required for the propagation of feature annotation.</text>
</comment>
<proteinExistence type="inferred from homology"/>
<dbReference type="PANTHER" id="PTHR46049:SF10">
    <property type="entry name" value="MYOSIN VIIA"/>
    <property type="match status" value="1"/>
</dbReference>
<dbReference type="Proteomes" id="UP000695022">
    <property type="component" value="Unplaced"/>
</dbReference>
<organism evidence="7 8">
    <name type="scientific">Priapulus caudatus</name>
    <name type="common">Priapulid worm</name>
    <dbReference type="NCBI Taxonomy" id="37621"/>
    <lineage>
        <taxon>Eukaryota</taxon>
        <taxon>Metazoa</taxon>
        <taxon>Ecdysozoa</taxon>
        <taxon>Scalidophora</taxon>
        <taxon>Priapulida</taxon>
        <taxon>Priapulimorpha</taxon>
        <taxon>Priapulimorphida</taxon>
        <taxon>Priapulidae</taxon>
        <taxon>Priapulus</taxon>
    </lineage>
</organism>
<dbReference type="PROSITE" id="PS51456">
    <property type="entry name" value="MYOSIN_MOTOR"/>
    <property type="match status" value="1"/>
</dbReference>
<accession>A0ABM1F531</accession>
<evidence type="ECO:0000256" key="5">
    <source>
        <dbReference type="PROSITE-ProRule" id="PRU00782"/>
    </source>
</evidence>
<dbReference type="InterPro" id="IPR027417">
    <property type="entry name" value="P-loop_NTPase"/>
</dbReference>
<dbReference type="InterPro" id="IPR001609">
    <property type="entry name" value="Myosin_head_motor_dom-like"/>
</dbReference>
<gene>
    <name evidence="8" type="primary">LOC106819426</name>
</gene>
<dbReference type="Gene3D" id="6.20.240.20">
    <property type="match status" value="1"/>
</dbReference>
<dbReference type="RefSeq" id="XP_014679552.1">
    <property type="nucleotide sequence ID" value="XM_014824066.1"/>
</dbReference>
<evidence type="ECO:0000313" key="7">
    <source>
        <dbReference type="Proteomes" id="UP000695022"/>
    </source>
</evidence>
<keyword evidence="3 5" id="KW-0518">Myosin</keyword>
<evidence type="ECO:0000259" key="6">
    <source>
        <dbReference type="PROSITE" id="PS51456"/>
    </source>
</evidence>
<sequence>MGSETRKKSPTLGAQFKKSLDALMKTLSSCQPFFIRCIKPNEFKKPMMFDRELCVRQLRYSGMMETIRIRRAGYPIRHTFKEFVDRYRLLLAGVPPSHRCDCRVATTSIAAAVLGSTDYQLG</sequence>
<comment type="similarity">
    <text evidence="5">Belongs to the TRAFAC class myosin-kinesin ATPase superfamily. Myosin family.</text>
</comment>
<dbReference type="PANTHER" id="PTHR46049">
    <property type="entry name" value="AGAP003327-PA"/>
    <property type="match status" value="1"/>
</dbReference>
<evidence type="ECO:0000256" key="1">
    <source>
        <dbReference type="ARBA" id="ARBA00022741"/>
    </source>
</evidence>
<feature type="domain" description="Myosin motor" evidence="6">
    <location>
        <begin position="1"/>
        <end position="122"/>
    </location>
</feature>
<dbReference type="GeneID" id="106819426"/>
<dbReference type="Gene3D" id="3.40.850.10">
    <property type="entry name" value="Kinesin motor domain"/>
    <property type="match status" value="1"/>
</dbReference>
<keyword evidence="2" id="KW-0067">ATP-binding</keyword>
<dbReference type="InterPro" id="IPR036961">
    <property type="entry name" value="Kinesin_motor_dom_sf"/>
</dbReference>